<evidence type="ECO:0000313" key="3">
    <source>
        <dbReference type="EMBL" id="EUB63427.1"/>
    </source>
</evidence>
<organism evidence="3 4">
    <name type="scientific">Echinococcus granulosus</name>
    <name type="common">Hydatid tapeworm</name>
    <dbReference type="NCBI Taxonomy" id="6210"/>
    <lineage>
        <taxon>Eukaryota</taxon>
        <taxon>Metazoa</taxon>
        <taxon>Spiralia</taxon>
        <taxon>Lophotrochozoa</taxon>
        <taxon>Platyhelminthes</taxon>
        <taxon>Cestoda</taxon>
        <taxon>Eucestoda</taxon>
        <taxon>Cyclophyllidea</taxon>
        <taxon>Taeniidae</taxon>
        <taxon>Echinococcus</taxon>
        <taxon>Echinococcus granulosus group</taxon>
    </lineage>
</organism>
<dbReference type="STRING" id="6210.W6UXV4"/>
<comment type="caution">
    <text evidence="3">The sequence shown here is derived from an EMBL/GenBank/DDBJ whole genome shotgun (WGS) entry which is preliminary data.</text>
</comment>
<dbReference type="Gene3D" id="1.10.287.70">
    <property type="match status" value="1"/>
</dbReference>
<evidence type="ECO:0000313" key="4">
    <source>
        <dbReference type="Proteomes" id="UP000019149"/>
    </source>
</evidence>
<dbReference type="RefSeq" id="XP_024354623.1">
    <property type="nucleotide sequence ID" value="XM_024490758.1"/>
</dbReference>
<dbReference type="CTD" id="36337224"/>
<dbReference type="GeneID" id="36337224"/>
<evidence type="ECO:0000256" key="2">
    <source>
        <dbReference type="SAM" id="Phobius"/>
    </source>
</evidence>
<keyword evidence="3" id="KW-0407">Ion channel</keyword>
<reference evidence="3 4" key="1">
    <citation type="journal article" date="2013" name="Nat. Genet.">
        <title>The genome of the hydatid tapeworm Echinococcus granulosus.</title>
        <authorList>
            <person name="Zheng H."/>
            <person name="Zhang W."/>
            <person name="Zhang L."/>
            <person name="Zhang Z."/>
            <person name="Li J."/>
            <person name="Lu G."/>
            <person name="Zhu Y."/>
            <person name="Wang Y."/>
            <person name="Huang Y."/>
            <person name="Liu J."/>
            <person name="Kang H."/>
            <person name="Chen J."/>
            <person name="Wang L."/>
            <person name="Chen A."/>
            <person name="Yu S."/>
            <person name="Gao Z."/>
            <person name="Jin L."/>
            <person name="Gu W."/>
            <person name="Wang Z."/>
            <person name="Zhao L."/>
            <person name="Shi B."/>
            <person name="Wen H."/>
            <person name="Lin R."/>
            <person name="Jones M.K."/>
            <person name="Brejova B."/>
            <person name="Vinar T."/>
            <person name="Zhao G."/>
            <person name="McManus D.P."/>
            <person name="Chen Z."/>
            <person name="Zhou Y."/>
            <person name="Wang S."/>
        </authorList>
    </citation>
    <scope>NUCLEOTIDE SEQUENCE [LARGE SCALE GENOMIC DNA]</scope>
</reference>
<name>W6UXV4_ECHGR</name>
<keyword evidence="2" id="KW-0472">Membrane</keyword>
<proteinExistence type="predicted"/>
<dbReference type="Proteomes" id="UP000019149">
    <property type="component" value="Unassembled WGS sequence"/>
</dbReference>
<keyword evidence="2" id="KW-1133">Transmembrane helix</keyword>
<keyword evidence="2" id="KW-0812">Transmembrane</keyword>
<feature type="transmembrane region" description="Helical" evidence="2">
    <location>
        <begin position="21"/>
        <end position="42"/>
    </location>
</feature>
<feature type="region of interest" description="Disordered" evidence="1">
    <location>
        <begin position="70"/>
        <end position="93"/>
    </location>
</feature>
<keyword evidence="4" id="KW-1185">Reference proteome</keyword>
<accession>W6UXV4</accession>
<protein>
    <submittedName>
        <fullName evidence="3">Twik family of potassium channels-related protein</fullName>
    </submittedName>
</protein>
<gene>
    <name evidence="3" type="ORF">EGR_01509</name>
</gene>
<evidence type="ECO:0000256" key="1">
    <source>
        <dbReference type="SAM" id="MobiDB-lite"/>
    </source>
</evidence>
<dbReference type="KEGG" id="egl:EGR_01509"/>
<dbReference type="AlphaFoldDB" id="W6UXV4"/>
<sequence>MKWAANCPGTKIDSTNPQEKLIIITVYVAVGLSVFAMCFKLMQEEVVSKCKWLARYIGVLKRKVRKHRIERPQQLGMDSRQKDGVGNEGLSPS</sequence>
<dbReference type="OrthoDB" id="297496at2759"/>
<keyword evidence="3" id="KW-0813">Transport</keyword>
<dbReference type="GO" id="GO:0034220">
    <property type="term" value="P:monoatomic ion transmembrane transport"/>
    <property type="evidence" value="ECO:0007669"/>
    <property type="project" value="UniProtKB-KW"/>
</dbReference>
<keyword evidence="3" id="KW-0406">Ion transport</keyword>
<dbReference type="EMBL" id="APAU02000006">
    <property type="protein sequence ID" value="EUB63427.1"/>
    <property type="molecule type" value="Genomic_DNA"/>
</dbReference>